<dbReference type="InterPro" id="IPR051161">
    <property type="entry name" value="Mannose-6P_isomerase_type2"/>
</dbReference>
<dbReference type="InterPro" id="IPR029044">
    <property type="entry name" value="Nucleotide-diphossugar_trans"/>
</dbReference>
<proteinExistence type="inferred from homology"/>
<accession>A0A099TWH3</accession>
<dbReference type="InterPro" id="IPR049577">
    <property type="entry name" value="GMPP_N"/>
</dbReference>
<dbReference type="SUPFAM" id="SSF51182">
    <property type="entry name" value="RmlC-like cupins"/>
    <property type="match status" value="1"/>
</dbReference>
<dbReference type="Gene3D" id="3.90.550.10">
    <property type="entry name" value="Spore Coat Polysaccharide Biosynthesis Protein SpsA, Chain A"/>
    <property type="match status" value="1"/>
</dbReference>
<reference evidence="13 14" key="1">
    <citation type="journal article" date="2014" name="Genome Announc.">
        <title>Draft genome sequences of eight enterohepatic helicobacter species isolated from both laboratory and wild rodents.</title>
        <authorList>
            <person name="Sheh A."/>
            <person name="Shen Z."/>
            <person name="Fox J.G."/>
        </authorList>
    </citation>
    <scope>NUCLEOTIDE SEQUENCE [LARGE SCALE GENOMIC DNA]</scope>
    <source>
        <strain evidence="13 14">ST1</strain>
    </source>
</reference>
<evidence type="ECO:0000259" key="11">
    <source>
        <dbReference type="Pfam" id="PF22640"/>
    </source>
</evidence>
<evidence type="ECO:0000256" key="3">
    <source>
        <dbReference type="ARBA" id="ARBA00022679"/>
    </source>
</evidence>
<dbReference type="GO" id="GO:0009298">
    <property type="term" value="P:GDP-mannose biosynthetic process"/>
    <property type="evidence" value="ECO:0007669"/>
    <property type="project" value="TreeGrafter"/>
</dbReference>
<dbReference type="RefSeq" id="WP_034558450.1">
    <property type="nucleotide sequence ID" value="NZ_FZML01000020.1"/>
</dbReference>
<dbReference type="InterPro" id="IPR001538">
    <property type="entry name" value="Man6P_isomerase-2_C"/>
</dbReference>
<feature type="domain" description="Mannose-6-phosphate isomerase type II C-terminal" evidence="10">
    <location>
        <begin position="385"/>
        <end position="495"/>
    </location>
</feature>
<evidence type="ECO:0000256" key="2">
    <source>
        <dbReference type="ARBA" id="ARBA00012387"/>
    </source>
</evidence>
<dbReference type="InterPro" id="IPR014710">
    <property type="entry name" value="RmlC-like_jellyroll"/>
</dbReference>
<feature type="domain" description="MannoseP isomerase/GMP-like beta-helix" evidence="11">
    <location>
        <begin position="328"/>
        <end position="377"/>
    </location>
</feature>
<dbReference type="CDD" id="cd02213">
    <property type="entry name" value="cupin_PMI_typeII_C"/>
    <property type="match status" value="1"/>
</dbReference>
<dbReference type="Proteomes" id="UP000255139">
    <property type="component" value="Unassembled WGS sequence"/>
</dbReference>
<dbReference type="InterPro" id="IPR006375">
    <property type="entry name" value="Man1P_GuaTrfase/Man6P_Isoase"/>
</dbReference>
<reference evidence="12 15" key="2">
    <citation type="submission" date="2018-06" db="EMBL/GenBank/DDBJ databases">
        <authorList>
            <consortium name="Pathogen Informatics"/>
            <person name="Doyle S."/>
        </authorList>
    </citation>
    <scope>NUCLEOTIDE SEQUENCE [LARGE SCALE GENOMIC DNA]</scope>
    <source>
        <strain evidence="12 15">NCTC12714</strain>
    </source>
</reference>
<evidence type="ECO:0000256" key="5">
    <source>
        <dbReference type="ARBA" id="ARBA00022741"/>
    </source>
</evidence>
<dbReference type="Pfam" id="PF22640">
    <property type="entry name" value="ManC_GMP_beta-helix"/>
    <property type="match status" value="1"/>
</dbReference>
<evidence type="ECO:0000256" key="4">
    <source>
        <dbReference type="ARBA" id="ARBA00022695"/>
    </source>
</evidence>
<keyword evidence="4 13" id="KW-0548">Nucleotidyltransferase</keyword>
<comment type="catalytic activity">
    <reaction evidence="7">
        <text>alpha-D-mannose 1-phosphate + GTP + H(+) = GDP-alpha-D-mannose + diphosphate</text>
        <dbReference type="Rhea" id="RHEA:15229"/>
        <dbReference type="ChEBI" id="CHEBI:15378"/>
        <dbReference type="ChEBI" id="CHEBI:33019"/>
        <dbReference type="ChEBI" id="CHEBI:37565"/>
        <dbReference type="ChEBI" id="CHEBI:57527"/>
        <dbReference type="ChEBI" id="CHEBI:58409"/>
        <dbReference type="EC" id="2.7.7.13"/>
    </reaction>
</comment>
<evidence type="ECO:0000256" key="1">
    <source>
        <dbReference type="ARBA" id="ARBA00006115"/>
    </source>
</evidence>
<comment type="similarity">
    <text evidence="1 8">Belongs to the mannose-6-phosphate isomerase type 2 family.</text>
</comment>
<evidence type="ECO:0000313" key="14">
    <source>
        <dbReference type="Proteomes" id="UP000029922"/>
    </source>
</evidence>
<evidence type="ECO:0000259" key="10">
    <source>
        <dbReference type="Pfam" id="PF01050"/>
    </source>
</evidence>
<keyword evidence="12" id="KW-0413">Isomerase</keyword>
<evidence type="ECO:0000256" key="8">
    <source>
        <dbReference type="RuleBase" id="RU004190"/>
    </source>
</evidence>
<dbReference type="FunFam" id="2.60.120.10:FF:000032">
    <property type="entry name" value="Mannose-1-phosphate guanylyltransferase/mannose-6-phosphate isomerase"/>
    <property type="match status" value="1"/>
</dbReference>
<dbReference type="GO" id="GO:0005525">
    <property type="term" value="F:GTP binding"/>
    <property type="evidence" value="ECO:0007669"/>
    <property type="project" value="UniProtKB-KW"/>
</dbReference>
<keyword evidence="3 13" id="KW-0808">Transferase</keyword>
<dbReference type="Proteomes" id="UP000029922">
    <property type="component" value="Unassembled WGS sequence"/>
</dbReference>
<dbReference type="InterPro" id="IPR011051">
    <property type="entry name" value="RmlC_Cupin_sf"/>
</dbReference>
<keyword evidence="15" id="KW-1185">Reference proteome</keyword>
<feature type="domain" description="Nucleotidyl transferase" evidence="9">
    <location>
        <begin position="5"/>
        <end position="311"/>
    </location>
</feature>
<dbReference type="PANTHER" id="PTHR46390:SF1">
    <property type="entry name" value="MANNOSE-1-PHOSPHATE GUANYLYLTRANSFERASE"/>
    <property type="match status" value="1"/>
</dbReference>
<dbReference type="InterPro" id="IPR005835">
    <property type="entry name" value="NTP_transferase_dom"/>
</dbReference>
<gene>
    <name evidence="12" type="primary">algA</name>
    <name evidence="13" type="ORF">LS73_004655</name>
    <name evidence="12" type="ORF">NCTC12714_01259</name>
</gene>
<evidence type="ECO:0000259" key="9">
    <source>
        <dbReference type="Pfam" id="PF00483"/>
    </source>
</evidence>
<evidence type="ECO:0000313" key="13">
    <source>
        <dbReference type="EMBL" id="TLE00476.1"/>
    </source>
</evidence>
<dbReference type="NCBIfam" id="TIGR01479">
    <property type="entry name" value="GMP_PMI"/>
    <property type="match status" value="1"/>
</dbReference>
<dbReference type="EMBL" id="JRPD02000007">
    <property type="protein sequence ID" value="TLE00476.1"/>
    <property type="molecule type" value="Genomic_DNA"/>
</dbReference>
<dbReference type="AlphaFoldDB" id="A0A099TWH3"/>
<dbReference type="GO" id="GO:0004475">
    <property type="term" value="F:mannose-1-phosphate guanylyltransferase (GTP) activity"/>
    <property type="evidence" value="ECO:0007669"/>
    <property type="project" value="UniProtKB-EC"/>
</dbReference>
<keyword evidence="6" id="KW-0342">GTP-binding</keyword>
<dbReference type="STRING" id="216.LS73_06715"/>
<name>A0A099TWH3_9HELI</name>
<dbReference type="Pfam" id="PF01050">
    <property type="entry name" value="MannoseP_isomer"/>
    <property type="match status" value="1"/>
</dbReference>
<dbReference type="Pfam" id="PF00483">
    <property type="entry name" value="NTP_transferase"/>
    <property type="match status" value="1"/>
</dbReference>
<dbReference type="Gene3D" id="2.60.120.10">
    <property type="entry name" value="Jelly Rolls"/>
    <property type="match status" value="1"/>
</dbReference>
<organism evidence="12 15">
    <name type="scientific">Helicobacter muridarum</name>
    <dbReference type="NCBI Taxonomy" id="216"/>
    <lineage>
        <taxon>Bacteria</taxon>
        <taxon>Pseudomonadati</taxon>
        <taxon>Campylobacterota</taxon>
        <taxon>Epsilonproteobacteria</taxon>
        <taxon>Campylobacterales</taxon>
        <taxon>Helicobacteraceae</taxon>
        <taxon>Helicobacter</taxon>
    </lineage>
</organism>
<evidence type="ECO:0000256" key="6">
    <source>
        <dbReference type="ARBA" id="ARBA00023134"/>
    </source>
</evidence>
<dbReference type="EMBL" id="UGJE01000002">
    <property type="protein sequence ID" value="STQ86452.1"/>
    <property type="molecule type" value="Genomic_DNA"/>
</dbReference>
<dbReference type="OrthoDB" id="9806359at2"/>
<dbReference type="EC" id="2.7.7.13" evidence="2"/>
<sequence length="499" mass="56886">MTVSILCGGSGSRLFPLSRTLMPKQFVKLIGEDSLFALTLRRNASLLQDLKDNNQNTLQVITNESQYFLALDEAKKEGVYVDYFILESFSKNTASALTIGAMLAARENPNEIILSIPSDHLINDDKSYIDSIKQAQILAQSDNIVVFGIIPKSAHTGYGYIESKQMDSNSSSIHKVIAFHEKPSLEVAMEYLQKGNYYWNSGMFCYKAKILLDEIKKYQPHMYQVCEEIVNALDFDSNCHKNAINTENLRQKDNLAYSQLYRLDRILSNKLEDISIDYALIEKTNKLKMIECKFNWNDVGCFDSLQEVWAKLWHRDSENNISKGVLESLDSSNNLIMSNKAVATIGIEDSIIIDTFDVLLIAKKGSTQDVRHIVQSLKAKHPYLVSNHNEVYRPWGSYTVLLESSNYKLKSIIVKPKHRLSLQKHYHRNEHWIVVSGSAIVQIADKESFLKPNESIYIPMGQIHRLTNPGNIDLIIVEVQVGEYLGEDDILRIEDDYSR</sequence>
<evidence type="ECO:0000256" key="7">
    <source>
        <dbReference type="ARBA" id="ARBA00047343"/>
    </source>
</evidence>
<evidence type="ECO:0000313" key="15">
    <source>
        <dbReference type="Proteomes" id="UP000255139"/>
    </source>
</evidence>
<evidence type="ECO:0000313" key="12">
    <source>
        <dbReference type="EMBL" id="STQ86452.1"/>
    </source>
</evidence>
<dbReference type="CDD" id="cd02509">
    <property type="entry name" value="GDP-M1P_Guanylyltransferase"/>
    <property type="match status" value="1"/>
</dbReference>
<keyword evidence="5" id="KW-0547">Nucleotide-binding</keyword>
<dbReference type="GO" id="GO:0000271">
    <property type="term" value="P:polysaccharide biosynthetic process"/>
    <property type="evidence" value="ECO:0007669"/>
    <property type="project" value="InterPro"/>
</dbReference>
<dbReference type="GO" id="GO:0016853">
    <property type="term" value="F:isomerase activity"/>
    <property type="evidence" value="ECO:0007669"/>
    <property type="project" value="UniProtKB-KW"/>
</dbReference>
<dbReference type="SUPFAM" id="SSF53448">
    <property type="entry name" value="Nucleotide-diphospho-sugar transferases"/>
    <property type="match status" value="1"/>
</dbReference>
<protein>
    <recommendedName>
        <fullName evidence="2">mannose-1-phosphate guanylyltransferase</fullName>
        <ecNumber evidence="2">2.7.7.13</ecNumber>
    </recommendedName>
</protein>
<dbReference type="PANTHER" id="PTHR46390">
    <property type="entry name" value="MANNOSE-1-PHOSPHATE GUANYLYLTRANSFERASE"/>
    <property type="match status" value="1"/>
</dbReference>
<dbReference type="InterPro" id="IPR054566">
    <property type="entry name" value="ManC/GMP-like_b-helix"/>
</dbReference>